<organism evidence="2 3">
    <name type="scientific">Drosophila mojavensis</name>
    <name type="common">Fruit fly</name>
    <dbReference type="NCBI Taxonomy" id="7230"/>
    <lineage>
        <taxon>Eukaryota</taxon>
        <taxon>Metazoa</taxon>
        <taxon>Ecdysozoa</taxon>
        <taxon>Arthropoda</taxon>
        <taxon>Hexapoda</taxon>
        <taxon>Insecta</taxon>
        <taxon>Pterygota</taxon>
        <taxon>Neoptera</taxon>
        <taxon>Endopterygota</taxon>
        <taxon>Diptera</taxon>
        <taxon>Brachycera</taxon>
        <taxon>Muscomorpha</taxon>
        <taxon>Ephydroidea</taxon>
        <taxon>Drosophilidae</taxon>
        <taxon>Drosophila</taxon>
    </lineage>
</organism>
<dbReference type="EMBL" id="CH933806">
    <property type="protein sequence ID" value="KRG01031.1"/>
    <property type="molecule type" value="Genomic_DNA"/>
</dbReference>
<feature type="chain" id="PRO_5006387668" description="WAP domain-containing protein" evidence="1">
    <location>
        <begin position="24"/>
        <end position="109"/>
    </location>
</feature>
<evidence type="ECO:0000256" key="1">
    <source>
        <dbReference type="SAM" id="SignalP"/>
    </source>
</evidence>
<dbReference type="InParanoid" id="A0A0Q9X986"/>
<feature type="signal peptide" evidence="1">
    <location>
        <begin position="1"/>
        <end position="23"/>
    </location>
</feature>
<evidence type="ECO:0000313" key="3">
    <source>
        <dbReference type="Proteomes" id="UP000009192"/>
    </source>
</evidence>
<accession>A0A0Q9X986</accession>
<evidence type="ECO:0000313" key="2">
    <source>
        <dbReference type="EMBL" id="KRG01031.1"/>
    </source>
</evidence>
<keyword evidence="1" id="KW-0732">Signal</keyword>
<dbReference type="AlphaFoldDB" id="A0A0Q9X986"/>
<dbReference type="KEGG" id="dmo:Dmoj_GI26373"/>
<evidence type="ECO:0008006" key="4">
    <source>
        <dbReference type="Google" id="ProtNLM"/>
    </source>
</evidence>
<protein>
    <recommendedName>
        <fullName evidence="4">WAP domain-containing protein</fullName>
    </recommendedName>
</protein>
<proteinExistence type="predicted"/>
<name>A0A0Q9X986_DROMO</name>
<sequence length="109" mass="12443">MELSGRTLFLALLLCTCLTIALSQPMPYERRTLKNSRGLVKKNERPTMKKIEVMATKADIPRFLRIKLMDNCLGTGRDCSRSEECCSQQCLTLAKKCVFKVPREVRETS</sequence>
<gene>
    <name evidence="2" type="primary">Dmoj\GI26373</name>
    <name evidence="2" type="ORF">Dmoj_GI26373</name>
</gene>
<keyword evidence="3" id="KW-1185">Reference proteome</keyword>
<reference evidence="2 3" key="1">
    <citation type="journal article" date="2007" name="Nature">
        <title>Evolution of genes and genomes on the Drosophila phylogeny.</title>
        <authorList>
            <consortium name="Drosophila 12 Genomes Consortium"/>
            <person name="Clark A.G."/>
            <person name="Eisen M.B."/>
            <person name="Smith D.R."/>
            <person name="Bergman C.M."/>
            <person name="Oliver B."/>
            <person name="Markow T.A."/>
            <person name="Kaufman T.C."/>
            <person name="Kellis M."/>
            <person name="Gelbart W."/>
            <person name="Iyer V.N."/>
            <person name="Pollard D.A."/>
            <person name="Sackton T.B."/>
            <person name="Larracuente A.M."/>
            <person name="Singh N.D."/>
            <person name="Abad J.P."/>
            <person name="Abt D.N."/>
            <person name="Adryan B."/>
            <person name="Aguade M."/>
            <person name="Akashi H."/>
            <person name="Anderson W.W."/>
            <person name="Aquadro C.F."/>
            <person name="Ardell D.H."/>
            <person name="Arguello R."/>
            <person name="Artieri C.G."/>
            <person name="Barbash D.A."/>
            <person name="Barker D."/>
            <person name="Barsanti P."/>
            <person name="Batterham P."/>
            <person name="Batzoglou S."/>
            <person name="Begun D."/>
            <person name="Bhutkar A."/>
            <person name="Blanco E."/>
            <person name="Bosak S.A."/>
            <person name="Bradley R.K."/>
            <person name="Brand A.D."/>
            <person name="Brent M.R."/>
            <person name="Brooks A.N."/>
            <person name="Brown R.H."/>
            <person name="Butlin R.K."/>
            <person name="Caggese C."/>
            <person name="Calvi B.R."/>
            <person name="Bernardo de Carvalho A."/>
            <person name="Caspi A."/>
            <person name="Castrezana S."/>
            <person name="Celniker S.E."/>
            <person name="Chang J.L."/>
            <person name="Chapple C."/>
            <person name="Chatterji S."/>
            <person name="Chinwalla A."/>
            <person name="Civetta A."/>
            <person name="Clifton S.W."/>
            <person name="Comeron J.M."/>
            <person name="Costello J.C."/>
            <person name="Coyne J.A."/>
            <person name="Daub J."/>
            <person name="David R.G."/>
            <person name="Delcher A.L."/>
            <person name="Delehaunty K."/>
            <person name="Do C.B."/>
            <person name="Ebling H."/>
            <person name="Edwards K."/>
            <person name="Eickbush T."/>
            <person name="Evans J.D."/>
            <person name="Filipski A."/>
            <person name="Findeiss S."/>
            <person name="Freyhult E."/>
            <person name="Fulton L."/>
            <person name="Fulton R."/>
            <person name="Garcia A.C."/>
            <person name="Gardiner A."/>
            <person name="Garfield D.A."/>
            <person name="Garvin B.E."/>
            <person name="Gibson G."/>
            <person name="Gilbert D."/>
            <person name="Gnerre S."/>
            <person name="Godfrey J."/>
            <person name="Good R."/>
            <person name="Gotea V."/>
            <person name="Gravely B."/>
            <person name="Greenberg A.J."/>
            <person name="Griffiths-Jones S."/>
            <person name="Gross S."/>
            <person name="Guigo R."/>
            <person name="Gustafson E.A."/>
            <person name="Haerty W."/>
            <person name="Hahn M.W."/>
            <person name="Halligan D.L."/>
            <person name="Halpern A.L."/>
            <person name="Halter G.M."/>
            <person name="Han M.V."/>
            <person name="Heger A."/>
            <person name="Hillier L."/>
            <person name="Hinrichs A.S."/>
            <person name="Holmes I."/>
            <person name="Hoskins R.A."/>
            <person name="Hubisz M.J."/>
            <person name="Hultmark D."/>
            <person name="Huntley M.A."/>
            <person name="Jaffe D.B."/>
            <person name="Jagadeeshan S."/>
            <person name="Jeck W.R."/>
            <person name="Johnson J."/>
            <person name="Jones C.D."/>
            <person name="Jordan W.C."/>
            <person name="Karpen G.H."/>
            <person name="Kataoka E."/>
            <person name="Keightley P.D."/>
            <person name="Kheradpour P."/>
            <person name="Kirkness E.F."/>
            <person name="Koerich L.B."/>
            <person name="Kristiansen K."/>
            <person name="Kudrna D."/>
            <person name="Kulathinal R.J."/>
            <person name="Kumar S."/>
            <person name="Kwok R."/>
            <person name="Lander E."/>
            <person name="Langley C.H."/>
            <person name="Lapoint R."/>
            <person name="Lazzaro B.P."/>
            <person name="Lee S.J."/>
            <person name="Levesque L."/>
            <person name="Li R."/>
            <person name="Lin C.F."/>
            <person name="Lin M.F."/>
            <person name="Lindblad-Toh K."/>
            <person name="Llopart A."/>
            <person name="Long M."/>
            <person name="Low L."/>
            <person name="Lozovsky E."/>
            <person name="Lu J."/>
            <person name="Luo M."/>
            <person name="Machado C.A."/>
            <person name="Makalowski W."/>
            <person name="Marzo M."/>
            <person name="Matsuda M."/>
            <person name="Matzkin L."/>
            <person name="McAllister B."/>
            <person name="McBride C.S."/>
            <person name="McKernan B."/>
            <person name="McKernan K."/>
            <person name="Mendez-Lago M."/>
            <person name="Minx P."/>
            <person name="Mollenhauer M.U."/>
            <person name="Montooth K."/>
            <person name="Mount S.M."/>
            <person name="Mu X."/>
            <person name="Myers E."/>
            <person name="Negre B."/>
            <person name="Newfeld S."/>
            <person name="Nielsen R."/>
            <person name="Noor M.A."/>
            <person name="O'Grady P."/>
            <person name="Pachter L."/>
            <person name="Papaceit M."/>
            <person name="Parisi M.J."/>
            <person name="Parisi M."/>
            <person name="Parts L."/>
            <person name="Pedersen J.S."/>
            <person name="Pesole G."/>
            <person name="Phillippy A.M."/>
            <person name="Ponting C.P."/>
            <person name="Pop M."/>
            <person name="Porcelli D."/>
            <person name="Powell J.R."/>
            <person name="Prohaska S."/>
            <person name="Pruitt K."/>
            <person name="Puig M."/>
            <person name="Quesneville H."/>
            <person name="Ram K.R."/>
            <person name="Rand D."/>
            <person name="Rasmussen M.D."/>
            <person name="Reed L.K."/>
            <person name="Reenan R."/>
            <person name="Reily A."/>
            <person name="Remington K.A."/>
            <person name="Rieger T.T."/>
            <person name="Ritchie M.G."/>
            <person name="Robin C."/>
            <person name="Rogers Y.H."/>
            <person name="Rohde C."/>
            <person name="Rozas J."/>
            <person name="Rubenfield M.J."/>
            <person name="Ruiz A."/>
            <person name="Russo S."/>
            <person name="Salzberg S.L."/>
            <person name="Sanchez-Gracia A."/>
            <person name="Saranga D.J."/>
            <person name="Sato H."/>
            <person name="Schaeffer S.W."/>
            <person name="Schatz M.C."/>
            <person name="Schlenke T."/>
            <person name="Schwartz R."/>
            <person name="Segarra C."/>
            <person name="Singh R.S."/>
            <person name="Sirot L."/>
            <person name="Sirota M."/>
            <person name="Sisneros N.B."/>
            <person name="Smith C.D."/>
            <person name="Smith T.F."/>
            <person name="Spieth J."/>
            <person name="Stage D.E."/>
            <person name="Stark A."/>
            <person name="Stephan W."/>
            <person name="Strausberg R.L."/>
            <person name="Strempel S."/>
            <person name="Sturgill D."/>
            <person name="Sutton G."/>
            <person name="Sutton G.G."/>
            <person name="Tao W."/>
            <person name="Teichmann S."/>
            <person name="Tobari Y.N."/>
            <person name="Tomimura Y."/>
            <person name="Tsolas J.M."/>
            <person name="Valente V.L."/>
            <person name="Venter E."/>
            <person name="Venter J.C."/>
            <person name="Vicario S."/>
            <person name="Vieira F.G."/>
            <person name="Vilella A.J."/>
            <person name="Villasante A."/>
            <person name="Walenz B."/>
            <person name="Wang J."/>
            <person name="Wasserman M."/>
            <person name="Watts T."/>
            <person name="Wilson D."/>
            <person name="Wilson R.K."/>
            <person name="Wing R.A."/>
            <person name="Wolfner M.F."/>
            <person name="Wong A."/>
            <person name="Wong G.K."/>
            <person name="Wu C.I."/>
            <person name="Wu G."/>
            <person name="Yamamoto D."/>
            <person name="Yang H.P."/>
            <person name="Yang S.P."/>
            <person name="Yorke J.A."/>
            <person name="Yoshida K."/>
            <person name="Zdobnov E."/>
            <person name="Zhang P."/>
            <person name="Zhang Y."/>
            <person name="Zimin A.V."/>
            <person name="Baldwin J."/>
            <person name="Abdouelleil A."/>
            <person name="Abdulkadir J."/>
            <person name="Abebe A."/>
            <person name="Abera B."/>
            <person name="Abreu J."/>
            <person name="Acer S.C."/>
            <person name="Aftuck L."/>
            <person name="Alexander A."/>
            <person name="An P."/>
            <person name="Anderson E."/>
            <person name="Anderson S."/>
            <person name="Arachi H."/>
            <person name="Azer M."/>
            <person name="Bachantsang P."/>
            <person name="Barry A."/>
            <person name="Bayul T."/>
            <person name="Berlin A."/>
            <person name="Bessette D."/>
            <person name="Bloom T."/>
            <person name="Blye J."/>
            <person name="Boguslavskiy L."/>
            <person name="Bonnet C."/>
            <person name="Boukhgalter B."/>
            <person name="Bourzgui I."/>
            <person name="Brown A."/>
            <person name="Cahill P."/>
            <person name="Channer S."/>
            <person name="Cheshatsang Y."/>
            <person name="Chuda L."/>
            <person name="Citroen M."/>
            <person name="Collymore A."/>
            <person name="Cooke P."/>
            <person name="Costello M."/>
            <person name="D'Aco K."/>
            <person name="Daza R."/>
            <person name="De Haan G."/>
            <person name="DeGray S."/>
            <person name="DeMaso C."/>
            <person name="Dhargay N."/>
            <person name="Dooley K."/>
            <person name="Dooley E."/>
            <person name="Doricent M."/>
            <person name="Dorje P."/>
            <person name="Dorjee K."/>
            <person name="Dupes A."/>
            <person name="Elong R."/>
            <person name="Falk J."/>
            <person name="Farina A."/>
            <person name="Faro S."/>
            <person name="Ferguson D."/>
            <person name="Fisher S."/>
            <person name="Foley C.D."/>
            <person name="Franke A."/>
            <person name="Friedrich D."/>
            <person name="Gadbois L."/>
            <person name="Gearin G."/>
            <person name="Gearin C.R."/>
            <person name="Giannoukos G."/>
            <person name="Goode T."/>
            <person name="Graham J."/>
            <person name="Grandbois E."/>
            <person name="Grewal S."/>
            <person name="Gyaltsen K."/>
            <person name="Hafez N."/>
            <person name="Hagos B."/>
            <person name="Hall J."/>
            <person name="Henson C."/>
            <person name="Hollinger A."/>
            <person name="Honan T."/>
            <person name="Huard M.D."/>
            <person name="Hughes L."/>
            <person name="Hurhula B."/>
            <person name="Husby M.E."/>
            <person name="Kamat A."/>
            <person name="Kanga B."/>
            <person name="Kashin S."/>
            <person name="Khazanovich D."/>
            <person name="Kisner P."/>
            <person name="Lance K."/>
            <person name="Lara M."/>
            <person name="Lee W."/>
            <person name="Lennon N."/>
            <person name="Letendre F."/>
            <person name="LeVine R."/>
            <person name="Lipovsky A."/>
            <person name="Liu X."/>
            <person name="Liu J."/>
            <person name="Liu S."/>
            <person name="Lokyitsang T."/>
            <person name="Lokyitsang Y."/>
            <person name="Lubonja R."/>
            <person name="Lui A."/>
            <person name="MacDonald P."/>
            <person name="Magnisalis V."/>
            <person name="Maru K."/>
            <person name="Matthews C."/>
            <person name="McCusker W."/>
            <person name="McDonough S."/>
            <person name="Mehta T."/>
            <person name="Meldrim J."/>
            <person name="Meneus L."/>
            <person name="Mihai O."/>
            <person name="Mihalev A."/>
            <person name="Mihova T."/>
            <person name="Mittelman R."/>
            <person name="Mlenga V."/>
            <person name="Montmayeur A."/>
            <person name="Mulrain L."/>
            <person name="Navidi A."/>
            <person name="Naylor J."/>
            <person name="Negash T."/>
            <person name="Nguyen T."/>
            <person name="Nguyen N."/>
            <person name="Nicol R."/>
            <person name="Norbu C."/>
            <person name="Norbu N."/>
            <person name="Novod N."/>
            <person name="O'Neill B."/>
            <person name="Osman S."/>
            <person name="Markiewicz E."/>
            <person name="Oyono O.L."/>
            <person name="Patti C."/>
            <person name="Phunkhang P."/>
            <person name="Pierre F."/>
            <person name="Priest M."/>
            <person name="Raghuraman S."/>
            <person name="Rege F."/>
            <person name="Reyes R."/>
            <person name="Rise C."/>
            <person name="Rogov P."/>
            <person name="Ross K."/>
            <person name="Ryan E."/>
            <person name="Settipalli S."/>
            <person name="Shea T."/>
            <person name="Sherpa N."/>
            <person name="Shi L."/>
            <person name="Shih D."/>
            <person name="Sparrow T."/>
            <person name="Spaulding J."/>
            <person name="Stalker J."/>
            <person name="Stange-Thomann N."/>
            <person name="Stavropoulos S."/>
            <person name="Stone C."/>
            <person name="Strader C."/>
            <person name="Tesfaye S."/>
            <person name="Thomson T."/>
            <person name="Thoulutsang Y."/>
            <person name="Thoulutsang D."/>
            <person name="Topham K."/>
            <person name="Topping I."/>
            <person name="Tsamla T."/>
            <person name="Vassiliev H."/>
            <person name="Vo A."/>
            <person name="Wangchuk T."/>
            <person name="Wangdi T."/>
            <person name="Weiand M."/>
            <person name="Wilkinson J."/>
            <person name="Wilson A."/>
            <person name="Yadav S."/>
            <person name="Young G."/>
            <person name="Yu Q."/>
            <person name="Zembek L."/>
            <person name="Zhong D."/>
            <person name="Zimmer A."/>
            <person name="Zwirko Z."/>
            <person name="Jaffe D.B."/>
            <person name="Alvarez P."/>
            <person name="Brockman W."/>
            <person name="Butler J."/>
            <person name="Chin C."/>
            <person name="Gnerre S."/>
            <person name="Grabherr M."/>
            <person name="Kleber M."/>
            <person name="Mauceli E."/>
            <person name="MacCallum I."/>
        </authorList>
    </citation>
    <scope>NUCLEOTIDE SEQUENCE [LARGE SCALE GENOMIC DNA]</scope>
    <source>
        <strain evidence="3">Tucson 15081-1352.22</strain>
    </source>
</reference>
<dbReference type="Proteomes" id="UP000009192">
    <property type="component" value="Unassembled WGS sequence"/>
</dbReference>